<evidence type="ECO:0000256" key="2">
    <source>
        <dbReference type="SAM" id="Phobius"/>
    </source>
</evidence>
<organism evidence="3 4">
    <name type="scientific">Agaricus bisporus var. burnettii</name>
    <dbReference type="NCBI Taxonomy" id="192524"/>
    <lineage>
        <taxon>Eukaryota</taxon>
        <taxon>Fungi</taxon>
        <taxon>Dikarya</taxon>
        <taxon>Basidiomycota</taxon>
        <taxon>Agaricomycotina</taxon>
        <taxon>Agaricomycetes</taxon>
        <taxon>Agaricomycetidae</taxon>
        <taxon>Agaricales</taxon>
        <taxon>Agaricineae</taxon>
        <taxon>Agaricaceae</taxon>
        <taxon>Agaricus</taxon>
    </lineage>
</organism>
<evidence type="ECO:0000256" key="1">
    <source>
        <dbReference type="SAM" id="MobiDB-lite"/>
    </source>
</evidence>
<comment type="caution">
    <text evidence="3">The sequence shown here is derived from an EMBL/GenBank/DDBJ whole genome shotgun (WGS) entry which is preliminary data.</text>
</comment>
<gene>
    <name evidence="3" type="ORF">Agabi119p4_5366</name>
</gene>
<feature type="region of interest" description="Disordered" evidence="1">
    <location>
        <begin position="25"/>
        <end position="44"/>
    </location>
</feature>
<dbReference type="InterPro" id="IPR025187">
    <property type="entry name" value="DUF4112"/>
</dbReference>
<name>A0A8H7F1M3_AGABI</name>
<reference evidence="3 4" key="1">
    <citation type="journal article" name="Sci. Rep.">
        <title>Telomere-to-telomere assembled and centromere annotated genomes of the two main subspecies of the button mushroom Agaricus bisporus reveal especially polymorphic chromosome ends.</title>
        <authorList>
            <person name="Sonnenberg A.S.M."/>
            <person name="Sedaghat-Telgerd N."/>
            <person name="Lavrijssen B."/>
            <person name="Ohm R.A."/>
            <person name="Hendrickx P.M."/>
            <person name="Scholtmeijer K."/>
            <person name="Baars J.J.P."/>
            <person name="van Peer A."/>
        </authorList>
    </citation>
    <scope>NUCLEOTIDE SEQUENCE [LARGE SCALE GENOMIC DNA]</scope>
    <source>
        <strain evidence="3 4">H119_p4</strain>
    </source>
</reference>
<feature type="transmembrane region" description="Helical" evidence="2">
    <location>
        <begin position="67"/>
        <end position="87"/>
    </location>
</feature>
<dbReference type="PANTHER" id="PTHR35519:SF2">
    <property type="entry name" value="PH DOMAIN PROTEIN"/>
    <property type="match status" value="1"/>
</dbReference>
<dbReference type="Pfam" id="PF13430">
    <property type="entry name" value="DUF4112"/>
    <property type="match status" value="1"/>
</dbReference>
<feature type="compositionally biased region" description="Basic residues" evidence="1">
    <location>
        <begin position="260"/>
        <end position="269"/>
    </location>
</feature>
<dbReference type="EMBL" id="JABXXO010000007">
    <property type="protein sequence ID" value="KAF7773199.1"/>
    <property type="molecule type" value="Genomic_DNA"/>
</dbReference>
<feature type="region of interest" description="Disordered" evidence="1">
    <location>
        <begin position="182"/>
        <end position="269"/>
    </location>
</feature>
<evidence type="ECO:0000313" key="4">
    <source>
        <dbReference type="Proteomes" id="UP000629468"/>
    </source>
</evidence>
<feature type="compositionally biased region" description="Polar residues" evidence="1">
    <location>
        <begin position="196"/>
        <end position="213"/>
    </location>
</feature>
<proteinExistence type="predicted"/>
<sequence>MATYVGKAVSKHFAKRFAPPDPYYETYSDEKGKHKQRKRALPPGLSKRDAAILQSVRKRAHRLDEGIRICGLTFGWTFVIGIIPVVGDVANLTLNHVLVIKKAKKADIPPSLLRSMEVHNVISTGMGMIPVIGDISVAIYKPNTRNAAMLEEFLRIRGEEALRLNPEGDERSGNGALRWRRGSSWFRRNKKKSDQENSASASGMNTPPGTGPSNLKVDGRSASRISSASNTHQEHGISATASENSSIRGNGRKEVGQGPRSRKGRFLEH</sequence>
<evidence type="ECO:0000313" key="3">
    <source>
        <dbReference type="EMBL" id="KAF7773199.1"/>
    </source>
</evidence>
<dbReference type="AlphaFoldDB" id="A0A8H7F1M3"/>
<keyword evidence="2" id="KW-0472">Membrane</keyword>
<dbReference type="Proteomes" id="UP000629468">
    <property type="component" value="Unassembled WGS sequence"/>
</dbReference>
<protein>
    <submittedName>
        <fullName evidence="3">Uncharacterized protein</fullName>
    </submittedName>
</protein>
<feature type="compositionally biased region" description="Polar residues" evidence="1">
    <location>
        <begin position="239"/>
        <end position="248"/>
    </location>
</feature>
<accession>A0A8H7F1M3</accession>
<keyword evidence="2" id="KW-1133">Transmembrane helix</keyword>
<feature type="transmembrane region" description="Helical" evidence="2">
    <location>
        <begin position="121"/>
        <end position="140"/>
    </location>
</feature>
<dbReference type="PANTHER" id="PTHR35519">
    <property type="entry name" value="MEMBRANE PROTEINS"/>
    <property type="match status" value="1"/>
</dbReference>
<keyword evidence="2" id="KW-0812">Transmembrane</keyword>